<protein>
    <submittedName>
        <fullName evidence="2">Uncharacterized protein</fullName>
    </submittedName>
</protein>
<organism evidence="2 3">
    <name type="scientific">Streptomonospora halophila</name>
    <dbReference type="NCBI Taxonomy" id="427369"/>
    <lineage>
        <taxon>Bacteria</taxon>
        <taxon>Bacillati</taxon>
        <taxon>Actinomycetota</taxon>
        <taxon>Actinomycetes</taxon>
        <taxon>Streptosporangiales</taxon>
        <taxon>Nocardiopsidaceae</taxon>
        <taxon>Streptomonospora</taxon>
    </lineage>
</organism>
<feature type="region of interest" description="Disordered" evidence="1">
    <location>
        <begin position="1"/>
        <end position="24"/>
    </location>
</feature>
<dbReference type="EMBL" id="BAABIK010000048">
    <property type="protein sequence ID" value="GAA4957579.1"/>
    <property type="molecule type" value="Genomic_DNA"/>
</dbReference>
<proteinExistence type="predicted"/>
<evidence type="ECO:0000256" key="1">
    <source>
        <dbReference type="SAM" id="MobiDB-lite"/>
    </source>
</evidence>
<reference evidence="3" key="1">
    <citation type="journal article" date="2019" name="Int. J. Syst. Evol. Microbiol.">
        <title>The Global Catalogue of Microorganisms (GCM) 10K type strain sequencing project: providing services to taxonomists for standard genome sequencing and annotation.</title>
        <authorList>
            <consortium name="The Broad Institute Genomics Platform"/>
            <consortium name="The Broad Institute Genome Sequencing Center for Infectious Disease"/>
            <person name="Wu L."/>
            <person name="Ma J."/>
        </authorList>
    </citation>
    <scope>NUCLEOTIDE SEQUENCE [LARGE SCALE GENOMIC DNA]</scope>
    <source>
        <strain evidence="3">JCM 18123</strain>
    </source>
</reference>
<dbReference type="Proteomes" id="UP001499993">
    <property type="component" value="Unassembled WGS sequence"/>
</dbReference>
<sequence>MPRRGEPPVLTPAGRSAPRWPHPAGGDELRPLLYLCARQTSHATIVYRELARGRSDSGLLILNPGNPATMNERVDWAAMSDEEFMALVRQLMETPAGADPDDD</sequence>
<name>A0ABP9H5H2_9ACTN</name>
<keyword evidence="3" id="KW-1185">Reference proteome</keyword>
<comment type="caution">
    <text evidence="2">The sequence shown here is derived from an EMBL/GenBank/DDBJ whole genome shotgun (WGS) entry which is preliminary data.</text>
</comment>
<evidence type="ECO:0000313" key="3">
    <source>
        <dbReference type="Proteomes" id="UP001499993"/>
    </source>
</evidence>
<gene>
    <name evidence="2" type="ORF">GCM10023224_49360</name>
</gene>
<accession>A0ABP9H5H2</accession>
<evidence type="ECO:0000313" key="2">
    <source>
        <dbReference type="EMBL" id="GAA4957579.1"/>
    </source>
</evidence>